<dbReference type="EMBL" id="VSSQ01006926">
    <property type="protein sequence ID" value="MPM34283.1"/>
    <property type="molecule type" value="Genomic_DNA"/>
</dbReference>
<gene>
    <name evidence="2" type="ORF">SDC9_80865</name>
</gene>
<feature type="region of interest" description="Disordered" evidence="1">
    <location>
        <begin position="1"/>
        <end position="65"/>
    </location>
</feature>
<feature type="region of interest" description="Disordered" evidence="1">
    <location>
        <begin position="85"/>
        <end position="111"/>
    </location>
</feature>
<evidence type="ECO:0000256" key="1">
    <source>
        <dbReference type="SAM" id="MobiDB-lite"/>
    </source>
</evidence>
<evidence type="ECO:0000313" key="2">
    <source>
        <dbReference type="EMBL" id="MPM34283.1"/>
    </source>
</evidence>
<sequence length="111" mass="11967">MDPADRSPEELEGDLPAGRSSPQQHRQVFDVHQWGDQDEVQPVAPGGGRDDPGPPLLQPGAAFRHHPPEGIFALRVELLQMPCSCREGQLGPEPADQSLDSRPLCPVGPPP</sequence>
<proteinExistence type="predicted"/>
<reference evidence="2" key="1">
    <citation type="submission" date="2019-08" db="EMBL/GenBank/DDBJ databases">
        <authorList>
            <person name="Kucharzyk K."/>
            <person name="Murdoch R.W."/>
            <person name="Higgins S."/>
            <person name="Loffler F."/>
        </authorList>
    </citation>
    <scope>NUCLEOTIDE SEQUENCE</scope>
</reference>
<dbReference type="AlphaFoldDB" id="A0A644Z6D3"/>
<accession>A0A644Z6D3</accession>
<name>A0A644Z6D3_9ZZZZ</name>
<protein>
    <submittedName>
        <fullName evidence="2">Uncharacterized protein</fullName>
    </submittedName>
</protein>
<comment type="caution">
    <text evidence="2">The sequence shown here is derived from an EMBL/GenBank/DDBJ whole genome shotgun (WGS) entry which is preliminary data.</text>
</comment>
<organism evidence="2">
    <name type="scientific">bioreactor metagenome</name>
    <dbReference type="NCBI Taxonomy" id="1076179"/>
    <lineage>
        <taxon>unclassified sequences</taxon>
        <taxon>metagenomes</taxon>
        <taxon>ecological metagenomes</taxon>
    </lineage>
</organism>